<evidence type="ECO:0000313" key="5">
    <source>
        <dbReference type="Proteomes" id="UP001172083"/>
    </source>
</evidence>
<organism evidence="4 5">
    <name type="scientific">Agaribacillus aureus</name>
    <dbReference type="NCBI Taxonomy" id="3051825"/>
    <lineage>
        <taxon>Bacteria</taxon>
        <taxon>Pseudomonadati</taxon>
        <taxon>Bacteroidota</taxon>
        <taxon>Cytophagia</taxon>
        <taxon>Cytophagales</taxon>
        <taxon>Splendidivirgaceae</taxon>
        <taxon>Agaribacillus</taxon>
    </lineage>
</organism>
<feature type="domain" description="Protein FecR C-terminal" evidence="3">
    <location>
        <begin position="249"/>
        <end position="315"/>
    </location>
</feature>
<keyword evidence="1" id="KW-0472">Membrane</keyword>
<evidence type="ECO:0000259" key="3">
    <source>
        <dbReference type="Pfam" id="PF16344"/>
    </source>
</evidence>
<dbReference type="Gene3D" id="3.55.50.30">
    <property type="match status" value="1"/>
</dbReference>
<keyword evidence="5" id="KW-1185">Reference proteome</keyword>
<dbReference type="PANTHER" id="PTHR30273">
    <property type="entry name" value="PERIPLASMIC SIGNAL SENSOR AND SIGMA FACTOR ACTIVATOR FECR-RELATED"/>
    <property type="match status" value="1"/>
</dbReference>
<evidence type="ECO:0000259" key="2">
    <source>
        <dbReference type="Pfam" id="PF04773"/>
    </source>
</evidence>
<accession>A0ABT8LB90</accession>
<dbReference type="InterPro" id="IPR012373">
    <property type="entry name" value="Ferrdict_sens_TM"/>
</dbReference>
<dbReference type="Pfam" id="PF04773">
    <property type="entry name" value="FecR"/>
    <property type="match status" value="1"/>
</dbReference>
<feature type="transmembrane region" description="Helical" evidence="1">
    <location>
        <begin position="90"/>
        <end position="108"/>
    </location>
</feature>
<dbReference type="InterPro" id="IPR032508">
    <property type="entry name" value="FecR_C"/>
</dbReference>
<dbReference type="RefSeq" id="WP_346758896.1">
    <property type="nucleotide sequence ID" value="NZ_JAUJEB010000003.1"/>
</dbReference>
<dbReference type="Gene3D" id="2.60.120.1440">
    <property type="match status" value="1"/>
</dbReference>
<feature type="domain" description="FecR protein" evidence="2">
    <location>
        <begin position="114"/>
        <end position="204"/>
    </location>
</feature>
<dbReference type="Pfam" id="PF16344">
    <property type="entry name" value="FecR_C"/>
    <property type="match status" value="1"/>
</dbReference>
<dbReference type="EMBL" id="JAUJEB010000003">
    <property type="protein sequence ID" value="MDN5213558.1"/>
    <property type="molecule type" value="Genomic_DNA"/>
</dbReference>
<gene>
    <name evidence="4" type="ORF">QQ020_15915</name>
</gene>
<reference evidence="4" key="1">
    <citation type="submission" date="2023-06" db="EMBL/GenBank/DDBJ databases">
        <title>Genomic of Agaribacillus aureum.</title>
        <authorList>
            <person name="Wang G."/>
        </authorList>
    </citation>
    <scope>NUCLEOTIDE SEQUENCE</scope>
    <source>
        <strain evidence="4">BMA12</strain>
    </source>
</reference>
<dbReference type="PANTHER" id="PTHR30273:SF2">
    <property type="entry name" value="PROTEIN FECR"/>
    <property type="match status" value="1"/>
</dbReference>
<keyword evidence="1" id="KW-0812">Transmembrane</keyword>
<dbReference type="Proteomes" id="UP001172083">
    <property type="component" value="Unassembled WGS sequence"/>
</dbReference>
<evidence type="ECO:0000256" key="1">
    <source>
        <dbReference type="SAM" id="Phobius"/>
    </source>
</evidence>
<name>A0ABT8LB90_9BACT</name>
<evidence type="ECO:0000313" key="4">
    <source>
        <dbReference type="EMBL" id="MDN5213558.1"/>
    </source>
</evidence>
<proteinExistence type="predicted"/>
<dbReference type="InterPro" id="IPR006860">
    <property type="entry name" value="FecR"/>
</dbReference>
<comment type="caution">
    <text evidence="4">The sequence shown here is derived from an EMBL/GenBank/DDBJ whole genome shotgun (WGS) entry which is preliminary data.</text>
</comment>
<keyword evidence="1" id="KW-1133">Transmembrane helix</keyword>
<sequence length="316" mass="35584">MSGDTFFRKWLEGNLSDEEISSEGPKVFKDDKEFATFKKLIDGSQGLKIPASQGKEDAWSKLVDKIESNPSKAEPGAVVVPFYKKPIFKYLSIAASLAIIFIAYATFFTNNPTTYKTAKSEIKTITMPDNSLITLNADSKLSFKSGNWIDNRSVSLEGEAFFEVKKGTKFVVNSEIGKVTVLGTSFNVKARKEGYEVSCFTGEVSVSLFNDKSEKVLSNGFATKIMNQKLSEPFTFKPTNIAGWKSGEYYFDKQPLIDVFEEFDRQFDVTLKITTDISGRIYSGYFNKVEMEKALELICLPMDLQYEIQDNTIIIY</sequence>
<protein>
    <submittedName>
        <fullName evidence="4">FecR domain-containing protein</fullName>
    </submittedName>
</protein>